<keyword evidence="2" id="KW-1185">Reference proteome</keyword>
<sequence length="54" mass="6080">MEQPEINTSDYSNKPQIVNSTKKTWESPNIQSWEVKNQLNLKIGGVLADGTLFS</sequence>
<comment type="caution">
    <text evidence="1">The sequence shown here is derived from an EMBL/GenBank/DDBJ whole genome shotgun (WGS) entry which is preliminary data.</text>
</comment>
<organism evidence="1 2">
    <name type="scientific">Aquirufa ecclesiirivi</name>
    <dbReference type="NCBI Taxonomy" id="2715124"/>
    <lineage>
        <taxon>Bacteria</taxon>
        <taxon>Pseudomonadati</taxon>
        <taxon>Bacteroidota</taxon>
        <taxon>Cytophagia</taxon>
        <taxon>Cytophagales</taxon>
        <taxon>Flectobacillaceae</taxon>
        <taxon>Aquirufa</taxon>
    </lineage>
</organism>
<dbReference type="RefSeq" id="WP_269009603.1">
    <property type="nucleotide sequence ID" value="NZ_JAANOH010000001.1"/>
</dbReference>
<protein>
    <submittedName>
        <fullName evidence="1">Uncharacterized protein</fullName>
    </submittedName>
</protein>
<reference evidence="1 2" key="1">
    <citation type="submission" date="2020-03" db="EMBL/GenBank/DDBJ databases">
        <authorList>
            <person name="Pitt A."/>
            <person name="Hahn M.W."/>
        </authorList>
    </citation>
    <scope>NUCLEOTIDE SEQUENCE [LARGE SCALE GENOMIC DNA]</scope>
    <source>
        <strain evidence="1 2">5A-MARBSE</strain>
    </source>
</reference>
<evidence type="ECO:0000313" key="2">
    <source>
        <dbReference type="Proteomes" id="UP001321186"/>
    </source>
</evidence>
<evidence type="ECO:0000313" key="1">
    <source>
        <dbReference type="EMBL" id="MCZ2474618.1"/>
    </source>
</evidence>
<accession>A0ABT4JEA8</accession>
<dbReference type="Proteomes" id="UP001321186">
    <property type="component" value="Unassembled WGS sequence"/>
</dbReference>
<gene>
    <name evidence="1" type="ORF">G9H61_04125</name>
</gene>
<name>A0ABT4JEA8_9BACT</name>
<dbReference type="EMBL" id="JAANOH010000001">
    <property type="protein sequence ID" value="MCZ2474618.1"/>
    <property type="molecule type" value="Genomic_DNA"/>
</dbReference>
<proteinExistence type="predicted"/>